<dbReference type="SUPFAM" id="SSF144091">
    <property type="entry name" value="Rhomboid-like"/>
    <property type="match status" value="1"/>
</dbReference>
<evidence type="ECO:0000313" key="9">
    <source>
        <dbReference type="Proteomes" id="UP000076038"/>
    </source>
</evidence>
<evidence type="ECO:0000256" key="2">
    <source>
        <dbReference type="ARBA" id="ARBA00022475"/>
    </source>
</evidence>
<evidence type="ECO:0000256" key="4">
    <source>
        <dbReference type="ARBA" id="ARBA00022989"/>
    </source>
</evidence>
<feature type="transmembrane region" description="Helical" evidence="6">
    <location>
        <begin position="252"/>
        <end position="272"/>
    </location>
</feature>
<dbReference type="EC" id="2.3.2.3" evidence="8"/>
<reference evidence="9" key="2">
    <citation type="submission" date="2016-04" db="EMBL/GenBank/DDBJ databases">
        <title>Complete Genome and Plasmid Sequences for Rhodococcus fascians D188 and Draft Sequences for Rhodococcus spp. Isolates PBTS 1 and PBTS 2.</title>
        <authorList>
            <person name="Stamer R."/>
            <person name="Vereecke D."/>
            <person name="Zhang Y."/>
            <person name="Schilkey F."/>
            <person name="Devitt N."/>
            <person name="Randall J."/>
        </authorList>
    </citation>
    <scope>NUCLEOTIDE SEQUENCE [LARGE SCALE GENOMIC DNA]</scope>
    <source>
        <strain evidence="9">PBTS2</strain>
    </source>
</reference>
<evidence type="ECO:0000313" key="8">
    <source>
        <dbReference type="EMBL" id="AMY25354.1"/>
    </source>
</evidence>
<dbReference type="GO" id="GO:0055091">
    <property type="term" value="P:phospholipid homeostasis"/>
    <property type="evidence" value="ECO:0007669"/>
    <property type="project" value="TreeGrafter"/>
</dbReference>
<dbReference type="GO" id="GO:0004252">
    <property type="term" value="F:serine-type endopeptidase activity"/>
    <property type="evidence" value="ECO:0007669"/>
    <property type="project" value="InterPro"/>
</dbReference>
<evidence type="ECO:0000256" key="6">
    <source>
        <dbReference type="SAM" id="Phobius"/>
    </source>
</evidence>
<comment type="subcellular location">
    <subcellularLocation>
        <location evidence="1">Cell membrane</location>
        <topology evidence="1">Multi-pass membrane protein</topology>
    </subcellularLocation>
</comment>
<keyword evidence="3 6" id="KW-0812">Transmembrane</keyword>
<accession>A0A143QQX3</accession>
<feature type="transmembrane region" description="Helical" evidence="6">
    <location>
        <begin position="167"/>
        <end position="186"/>
    </location>
</feature>
<feature type="transmembrane region" description="Helical" evidence="6">
    <location>
        <begin position="391"/>
        <end position="415"/>
    </location>
</feature>
<dbReference type="Proteomes" id="UP000076038">
    <property type="component" value="Chromosome"/>
</dbReference>
<protein>
    <submittedName>
        <fullName evidence="8">Phosphatidylglycerol lysyltransferase</fullName>
        <ecNumber evidence="8">2.3.2.3</ecNumber>
    </submittedName>
</protein>
<dbReference type="EMBL" id="CP015220">
    <property type="protein sequence ID" value="AMY25354.1"/>
    <property type="molecule type" value="Genomic_DNA"/>
</dbReference>
<feature type="domain" description="Phosphatidylglycerol lysyltransferase C-terminal" evidence="7">
    <location>
        <begin position="533"/>
        <end position="836"/>
    </location>
</feature>
<evidence type="ECO:0000256" key="5">
    <source>
        <dbReference type="ARBA" id="ARBA00023136"/>
    </source>
</evidence>
<dbReference type="GO" id="GO:0050071">
    <property type="term" value="F:phosphatidylglycerol lysyltransferase activity"/>
    <property type="evidence" value="ECO:0007669"/>
    <property type="project" value="UniProtKB-EC"/>
</dbReference>
<reference evidence="8 9" key="1">
    <citation type="journal article" date="2016" name="Genome Announc.">
        <title>Complete Genome and Plasmid Sequences for Rhodococcus fascians D188 and Draft Sequences for Rhodococcus Isolates PBTS 1 and PBTS 2.</title>
        <authorList>
            <person name="Stamler R.A."/>
            <person name="Vereecke D."/>
            <person name="Zhang Y."/>
            <person name="Schilkey F."/>
            <person name="Devitt N."/>
            <person name="Randall J.J."/>
        </authorList>
    </citation>
    <scope>NUCLEOTIDE SEQUENCE [LARGE SCALE GENOMIC DNA]</scope>
    <source>
        <strain evidence="8 9">PBTS2</strain>
    </source>
</reference>
<feature type="transmembrane region" description="Helical" evidence="6">
    <location>
        <begin position="134"/>
        <end position="155"/>
    </location>
</feature>
<sequence length="875" mass="94583">MNTDESGSSTEATDAAEPTWVSGKVAVVRSAASATMRQSRRLWSLILFGAVGAPVSFTLLAVVWLSGMYAVVSDGRGQVDRYFAVGIVPFEHWHLWTPLTSGLAAPNIAGCVVATVAVLLAAAPIERRIGSRRFAVAAFVTQVAGSLFGLGLAVLAKTVDEDWGFRLHVGTAVGPTTWVCGVVLVATSRMDTLWRRRIRVGLLTLLVTLALFGGHLQDVVRLAAAVIGLIVGPWIVGRSARGPRLAGTQREGRVLVALIVAASALGPVLAALSPNAVGPFAVLRDVVRGVPYTAAEVREICADATTDPVECRRGLLDLRLGGVGPTILSIMPSLFLLVVSDGLRRGRRFAWAMAVISQVVLLALSVANYAIRFLEAGDDESLFYGLESPTAYRTAVPFLLPLIVLLVLIVTRKFFDVSAPAGTYRRWSASVVAAVVGLGLIYSIGGYLGRGGFADSPSFGGLLIDFPQRLVPPVYLQWLEPALLPQSTPTTLLFEWTGVVFWVVVCALTISTFLTPVYGPETDATERARSVLMSSSGSALSWMTTWRGNKYWFSADGRSYVAYRVISGVALTTGDPVGPRESLRDNVIEFAEFASKNGWIPCFYSVTPAVRRITDSLGWGGIQVGEETVLDLDGIAFTGKRFQDVRTALNRAKKAGVVAEWIRFPTAPLAITDQITAISEEWVADKGMPEMGFTLGGLEEVDDENVRCLIAVDEHRTVHGVTSWMPVYEDGVIVGWTLDFMRRRSEGFRPTMEFLIASAALLLEQEGARFLSLSGAPLAKVDEKQPEHVSSAEQSTLSGLLERLLDVLGRTLEPVYGFRSLLAFKSKFQPRYEPMHMTFADPAALPSIGNAIGRAYLPDVSIGQGFKLVRTMIER</sequence>
<keyword evidence="2" id="KW-1003">Cell membrane</keyword>
<keyword evidence="5 6" id="KW-0472">Membrane</keyword>
<keyword evidence="8" id="KW-0808">Transferase</keyword>
<dbReference type="KEGG" id="rhs:A3Q41_04073"/>
<keyword evidence="9" id="KW-1185">Reference proteome</keyword>
<dbReference type="GO" id="GO:0005886">
    <property type="term" value="C:plasma membrane"/>
    <property type="evidence" value="ECO:0007669"/>
    <property type="project" value="UniProtKB-SubCell"/>
</dbReference>
<name>A0A143QQX3_RHOFA</name>
<feature type="transmembrane region" description="Helical" evidence="6">
    <location>
        <begin position="103"/>
        <end position="122"/>
    </location>
</feature>
<dbReference type="InterPro" id="IPR035952">
    <property type="entry name" value="Rhomboid-like_sf"/>
</dbReference>
<evidence type="ECO:0000256" key="1">
    <source>
        <dbReference type="ARBA" id="ARBA00004651"/>
    </source>
</evidence>
<feature type="transmembrane region" description="Helical" evidence="6">
    <location>
        <begin position="222"/>
        <end position="240"/>
    </location>
</feature>
<feature type="transmembrane region" description="Helical" evidence="6">
    <location>
        <begin position="499"/>
        <end position="519"/>
    </location>
</feature>
<proteinExistence type="predicted"/>
<dbReference type="Gene3D" id="1.20.1540.10">
    <property type="entry name" value="Rhomboid-like"/>
    <property type="match status" value="1"/>
</dbReference>
<evidence type="ECO:0000259" key="7">
    <source>
        <dbReference type="Pfam" id="PF09924"/>
    </source>
</evidence>
<dbReference type="Pfam" id="PF09924">
    <property type="entry name" value="LPG_synthase_C"/>
    <property type="match status" value="1"/>
</dbReference>
<dbReference type="InterPro" id="IPR024320">
    <property type="entry name" value="LPG_synthase_C"/>
</dbReference>
<keyword evidence="4 6" id="KW-1133">Transmembrane helix</keyword>
<keyword evidence="8" id="KW-0012">Acyltransferase</keyword>
<organism evidence="8 9">
    <name type="scientific">Rhodococcoides fascians</name>
    <name type="common">Rhodococcus fascians</name>
    <dbReference type="NCBI Taxonomy" id="1828"/>
    <lineage>
        <taxon>Bacteria</taxon>
        <taxon>Bacillati</taxon>
        <taxon>Actinomycetota</taxon>
        <taxon>Actinomycetes</taxon>
        <taxon>Mycobacteriales</taxon>
        <taxon>Nocardiaceae</taxon>
        <taxon>Rhodococcoides</taxon>
    </lineage>
</organism>
<feature type="transmembrane region" description="Helical" evidence="6">
    <location>
        <begin position="42"/>
        <end position="65"/>
    </location>
</feature>
<gene>
    <name evidence="8" type="primary">mprF</name>
    <name evidence="8" type="ORF">A3Q41_04073</name>
</gene>
<evidence type="ECO:0000256" key="3">
    <source>
        <dbReference type="ARBA" id="ARBA00022692"/>
    </source>
</evidence>
<feature type="transmembrane region" description="Helical" evidence="6">
    <location>
        <begin position="427"/>
        <end position="448"/>
    </location>
</feature>
<dbReference type="AlphaFoldDB" id="A0A143QQX3"/>
<dbReference type="PANTHER" id="PTHR34697:SF2">
    <property type="entry name" value="PHOSPHATIDYLGLYCEROL LYSYLTRANSFERASE"/>
    <property type="match status" value="1"/>
</dbReference>
<dbReference type="PANTHER" id="PTHR34697">
    <property type="entry name" value="PHOSPHATIDYLGLYCEROL LYSYLTRANSFERASE"/>
    <property type="match status" value="1"/>
</dbReference>
<dbReference type="InterPro" id="IPR051211">
    <property type="entry name" value="PG_lysyltransferase"/>
</dbReference>
<feature type="transmembrane region" description="Helical" evidence="6">
    <location>
        <begin position="198"/>
        <end position="216"/>
    </location>
</feature>
<feature type="transmembrane region" description="Helical" evidence="6">
    <location>
        <begin position="351"/>
        <end position="371"/>
    </location>
</feature>
<feature type="transmembrane region" description="Helical" evidence="6">
    <location>
        <begin position="322"/>
        <end position="339"/>
    </location>
</feature>
<dbReference type="PATRIC" id="fig|1653479.3.peg.4128"/>